<gene>
    <name evidence="3" type="ORF">FYJ80_00625</name>
</gene>
<comment type="caution">
    <text evidence="3">The sequence shown here is derived from an EMBL/GenBank/DDBJ whole genome shotgun (WGS) entry which is preliminary data.</text>
</comment>
<dbReference type="EMBL" id="VUNN01000001">
    <property type="protein sequence ID" value="MSU05292.1"/>
    <property type="molecule type" value="Genomic_DNA"/>
</dbReference>
<dbReference type="Pfam" id="PF01970">
    <property type="entry name" value="TctA"/>
    <property type="match status" value="1"/>
</dbReference>
<feature type="transmembrane region" description="Helical" evidence="1">
    <location>
        <begin position="249"/>
        <end position="274"/>
    </location>
</feature>
<dbReference type="PANTHER" id="PTHR35342">
    <property type="entry name" value="TRICARBOXYLIC TRANSPORT PROTEIN"/>
    <property type="match status" value="1"/>
</dbReference>
<feature type="transmembrane region" description="Helical" evidence="1">
    <location>
        <begin position="140"/>
        <end position="159"/>
    </location>
</feature>
<accession>A0A7X2PAI0</accession>
<dbReference type="PANTHER" id="PTHR35342:SF5">
    <property type="entry name" value="TRICARBOXYLIC TRANSPORT PROTEIN"/>
    <property type="match status" value="1"/>
</dbReference>
<evidence type="ECO:0000313" key="4">
    <source>
        <dbReference type="Proteomes" id="UP000460549"/>
    </source>
</evidence>
<feature type="transmembrane region" description="Helical" evidence="1">
    <location>
        <begin position="165"/>
        <end position="183"/>
    </location>
</feature>
<feature type="transmembrane region" description="Helical" evidence="1">
    <location>
        <begin position="15"/>
        <end position="45"/>
    </location>
</feature>
<keyword evidence="1" id="KW-0812">Transmembrane</keyword>
<dbReference type="RefSeq" id="WP_154424193.1">
    <property type="nucleotide sequence ID" value="NZ_VUNN01000001.1"/>
</dbReference>
<dbReference type="AlphaFoldDB" id="A0A7X2PAI0"/>
<keyword evidence="1" id="KW-0472">Membrane</keyword>
<name>A0A7X2PAI0_9SPIO</name>
<feature type="transmembrane region" description="Helical" evidence="1">
    <location>
        <begin position="317"/>
        <end position="338"/>
    </location>
</feature>
<feature type="transmembrane region" description="Helical" evidence="1">
    <location>
        <begin position="195"/>
        <end position="213"/>
    </location>
</feature>
<sequence length="495" mass="52829">MSLNYMIHYFADPRFILLVLLGSVLGLFIGAIPGLSVTMATALLVSVTYSWGTSDAMAMIMGLYVVGVFSGALSAILINIPGAPSSVVTAFDGYPLAKRGEAYKSLKYATIYSFIGSVFGFIALWLLSGPISNIALKFHPIDYFLLSFFGLLAVGSLTSKSFTKGLISAAVGLLIAMVGMDSVMGRPRLTLGIRALQGGINVVPALVGLFGMTEVLSSIMQKKMGAEVSEMKNEKVPMKNILKHFPLSMIYSAIGTFVGALPGAGGPVASFLAYSTAQKVVKKPSREFCDGAVEGIVASESSNNACIGGALIPMLTLAVPGDAVTAIILSVFIVHGMQPGPLFIKTQPDMFASVLAGGFLGCVFLLILGLLVAPKLSKLILVPKRILLPIVTVLCIIGSFACNNRIFDVVLMFIFGLIGYFMRKHDYPTAPMVLAIVLGSMMDSNFRRTVSLLESEEHKIAYLFSSPITVILFAVTVLTLIFSIPAVQRLFKKKK</sequence>
<evidence type="ECO:0000313" key="3">
    <source>
        <dbReference type="EMBL" id="MSU05292.1"/>
    </source>
</evidence>
<dbReference type="Proteomes" id="UP000460549">
    <property type="component" value="Unassembled WGS sequence"/>
</dbReference>
<feature type="transmembrane region" description="Helical" evidence="1">
    <location>
        <begin position="350"/>
        <end position="373"/>
    </location>
</feature>
<feature type="transmembrane region" description="Helical" evidence="1">
    <location>
        <begin position="406"/>
        <end position="422"/>
    </location>
</feature>
<feature type="transmembrane region" description="Helical" evidence="1">
    <location>
        <begin position="385"/>
        <end position="400"/>
    </location>
</feature>
<organism evidence="3 4">
    <name type="scientific">Bullifex porci</name>
    <dbReference type="NCBI Taxonomy" id="2606638"/>
    <lineage>
        <taxon>Bacteria</taxon>
        <taxon>Pseudomonadati</taxon>
        <taxon>Spirochaetota</taxon>
        <taxon>Spirochaetia</taxon>
        <taxon>Spirochaetales</taxon>
        <taxon>Spirochaetaceae</taxon>
        <taxon>Bullifex</taxon>
    </lineage>
</organism>
<evidence type="ECO:0000259" key="2">
    <source>
        <dbReference type="Pfam" id="PF01970"/>
    </source>
</evidence>
<feature type="transmembrane region" description="Helical" evidence="1">
    <location>
        <begin position="466"/>
        <end position="487"/>
    </location>
</feature>
<reference evidence="3 4" key="1">
    <citation type="submission" date="2019-08" db="EMBL/GenBank/DDBJ databases">
        <title>In-depth cultivation of the pig gut microbiome towards novel bacterial diversity and tailored functional studies.</title>
        <authorList>
            <person name="Wylensek D."/>
            <person name="Hitch T.C.A."/>
            <person name="Clavel T."/>
        </authorList>
    </citation>
    <scope>NUCLEOTIDE SEQUENCE [LARGE SCALE GENOMIC DNA]</scope>
    <source>
        <strain evidence="3 4">NM-380-WT-3C1</strain>
    </source>
</reference>
<keyword evidence="1" id="KW-1133">Transmembrane helix</keyword>
<keyword evidence="4" id="KW-1185">Reference proteome</keyword>
<feature type="domain" description="DUF112" evidence="2">
    <location>
        <begin position="16"/>
        <end position="434"/>
    </location>
</feature>
<feature type="transmembrane region" description="Helical" evidence="1">
    <location>
        <begin position="109"/>
        <end position="128"/>
    </location>
</feature>
<proteinExistence type="predicted"/>
<feature type="transmembrane region" description="Helical" evidence="1">
    <location>
        <begin position="57"/>
        <end position="78"/>
    </location>
</feature>
<evidence type="ECO:0000256" key="1">
    <source>
        <dbReference type="SAM" id="Phobius"/>
    </source>
</evidence>
<dbReference type="InterPro" id="IPR002823">
    <property type="entry name" value="DUF112_TM"/>
</dbReference>
<protein>
    <submittedName>
        <fullName evidence="3">Tripartite tricarboxylate transporter permease</fullName>
    </submittedName>
</protein>